<evidence type="ECO:0000313" key="3">
    <source>
        <dbReference type="Proteomes" id="UP001187415"/>
    </source>
</evidence>
<feature type="compositionally biased region" description="Basic and acidic residues" evidence="1">
    <location>
        <begin position="68"/>
        <end position="79"/>
    </location>
</feature>
<sequence length="96" mass="10644">MWPADRRRRRRRGGGGGGGGASRSRTRPVLLVKRRARTELSNNHNDTNKMRFVPFQVLIRTGTRAGSARKDSTTTKEETLSGSSEDPGGRIIYLSC</sequence>
<comment type="caution">
    <text evidence="2">The sequence shown here is derived from an EMBL/GenBank/DDBJ whole genome shotgun (WGS) entry which is preliminary data.</text>
</comment>
<accession>A0AA88LYT4</accession>
<gene>
    <name evidence="2" type="ORF">Q5P01_021045</name>
</gene>
<feature type="compositionally biased region" description="Basic residues" evidence="1">
    <location>
        <begin position="1"/>
        <end position="13"/>
    </location>
</feature>
<keyword evidence="3" id="KW-1185">Reference proteome</keyword>
<feature type="region of interest" description="Disordered" evidence="1">
    <location>
        <begin position="63"/>
        <end position="89"/>
    </location>
</feature>
<reference evidence="2" key="1">
    <citation type="submission" date="2023-07" db="EMBL/GenBank/DDBJ databases">
        <title>Chromosome-level Genome Assembly of Striped Snakehead (Channa striata).</title>
        <authorList>
            <person name="Liu H."/>
        </authorList>
    </citation>
    <scope>NUCLEOTIDE SEQUENCE</scope>
    <source>
        <strain evidence="2">Gz</strain>
        <tissue evidence="2">Muscle</tissue>
    </source>
</reference>
<proteinExistence type="predicted"/>
<feature type="region of interest" description="Disordered" evidence="1">
    <location>
        <begin position="1"/>
        <end position="30"/>
    </location>
</feature>
<name>A0AA88LYT4_CHASR</name>
<protein>
    <submittedName>
        <fullName evidence="2">Uncharacterized protein</fullName>
    </submittedName>
</protein>
<evidence type="ECO:0000256" key="1">
    <source>
        <dbReference type="SAM" id="MobiDB-lite"/>
    </source>
</evidence>
<evidence type="ECO:0000313" key="2">
    <source>
        <dbReference type="EMBL" id="KAK2826831.1"/>
    </source>
</evidence>
<dbReference type="AlphaFoldDB" id="A0AA88LYT4"/>
<organism evidence="2 3">
    <name type="scientific">Channa striata</name>
    <name type="common">Snakehead murrel</name>
    <name type="synonym">Ophicephalus striatus</name>
    <dbReference type="NCBI Taxonomy" id="64152"/>
    <lineage>
        <taxon>Eukaryota</taxon>
        <taxon>Metazoa</taxon>
        <taxon>Chordata</taxon>
        <taxon>Craniata</taxon>
        <taxon>Vertebrata</taxon>
        <taxon>Euteleostomi</taxon>
        <taxon>Actinopterygii</taxon>
        <taxon>Neopterygii</taxon>
        <taxon>Teleostei</taxon>
        <taxon>Neoteleostei</taxon>
        <taxon>Acanthomorphata</taxon>
        <taxon>Anabantaria</taxon>
        <taxon>Anabantiformes</taxon>
        <taxon>Channoidei</taxon>
        <taxon>Channidae</taxon>
        <taxon>Channa</taxon>
    </lineage>
</organism>
<dbReference type="EMBL" id="JAUPFM010000016">
    <property type="protein sequence ID" value="KAK2826831.1"/>
    <property type="molecule type" value="Genomic_DNA"/>
</dbReference>
<dbReference type="Proteomes" id="UP001187415">
    <property type="component" value="Unassembled WGS sequence"/>
</dbReference>